<protein>
    <recommendedName>
        <fullName evidence="4">Antitoxin</fullName>
    </recommendedName>
</protein>
<gene>
    <name evidence="2" type="ORF">H8D96_04010</name>
</gene>
<reference evidence="2 3" key="1">
    <citation type="submission" date="2020-08" db="EMBL/GenBank/DDBJ databases">
        <title>Bridging the membrane lipid divide: bacteria of the FCB group superphylum have the potential to synthesize archaeal ether lipids.</title>
        <authorList>
            <person name="Villanueva L."/>
            <person name="Von Meijenfeldt F.A.B."/>
            <person name="Westbye A.B."/>
            <person name="Yadav S."/>
            <person name="Hopmans E.C."/>
            <person name="Dutilh B.E."/>
            <person name="Sinninghe Damste J.S."/>
        </authorList>
    </citation>
    <scope>NUCLEOTIDE SEQUENCE [LARGE SCALE GENOMIC DNA]</scope>
    <source>
        <strain evidence="2">NIOZ-UU17</strain>
    </source>
</reference>
<dbReference type="Proteomes" id="UP000605201">
    <property type="component" value="Unassembled WGS sequence"/>
</dbReference>
<evidence type="ECO:0000313" key="2">
    <source>
        <dbReference type="EMBL" id="MBC8431064.1"/>
    </source>
</evidence>
<sequence>MEKRISATRAVRDFSEVLNTIKFKGVHYIIERGGKPVASMRPIDEKTDFKTLGELKALLKKLPKLDEELDAFAADLEDIRKDQPLVAMGDLWE</sequence>
<evidence type="ECO:0008006" key="4">
    <source>
        <dbReference type="Google" id="ProtNLM"/>
    </source>
</evidence>
<feature type="coiled-coil region" evidence="1">
    <location>
        <begin position="55"/>
        <end position="82"/>
    </location>
</feature>
<evidence type="ECO:0000256" key="1">
    <source>
        <dbReference type="SAM" id="Coils"/>
    </source>
</evidence>
<evidence type="ECO:0000313" key="3">
    <source>
        <dbReference type="Proteomes" id="UP000605201"/>
    </source>
</evidence>
<proteinExistence type="predicted"/>
<name>A0A8J6NWE8_9BACT</name>
<organism evidence="2 3">
    <name type="scientific">Candidatus Desulfatibia vada</name>
    <dbReference type="NCBI Taxonomy" id="2841696"/>
    <lineage>
        <taxon>Bacteria</taxon>
        <taxon>Pseudomonadati</taxon>
        <taxon>Thermodesulfobacteriota</taxon>
        <taxon>Desulfobacteria</taxon>
        <taxon>Desulfobacterales</taxon>
        <taxon>Desulfobacterales incertae sedis</taxon>
        <taxon>Candidatus Desulfatibia</taxon>
    </lineage>
</organism>
<comment type="caution">
    <text evidence="2">The sequence shown here is derived from an EMBL/GenBank/DDBJ whole genome shotgun (WGS) entry which is preliminary data.</text>
</comment>
<accession>A0A8J6NWE8</accession>
<dbReference type="AlphaFoldDB" id="A0A8J6NWE8"/>
<dbReference type="EMBL" id="JACNIG010000108">
    <property type="protein sequence ID" value="MBC8431064.1"/>
    <property type="molecule type" value="Genomic_DNA"/>
</dbReference>
<keyword evidence="1" id="KW-0175">Coiled coil</keyword>